<protein>
    <recommendedName>
        <fullName evidence="8">Rhodopsin domain-containing protein</fullName>
    </recommendedName>
</protein>
<evidence type="ECO:0000256" key="7">
    <source>
        <dbReference type="SAM" id="Phobius"/>
    </source>
</evidence>
<dbReference type="OrthoDB" id="3934549at2759"/>
<dbReference type="PANTHER" id="PTHR33048:SF129">
    <property type="entry name" value="INTEGRAL MEMBRANE PROTEIN-RELATED"/>
    <property type="match status" value="1"/>
</dbReference>
<evidence type="ECO:0000256" key="2">
    <source>
        <dbReference type="ARBA" id="ARBA00022692"/>
    </source>
</evidence>
<feature type="transmembrane region" description="Helical" evidence="7">
    <location>
        <begin position="221"/>
        <end position="247"/>
    </location>
</feature>
<gene>
    <name evidence="9" type="ORF">P154DRAFT_331548</name>
</gene>
<dbReference type="AlphaFoldDB" id="A0A6A5WE38"/>
<evidence type="ECO:0000256" key="3">
    <source>
        <dbReference type="ARBA" id="ARBA00022989"/>
    </source>
</evidence>
<feature type="transmembrane region" description="Helical" evidence="7">
    <location>
        <begin position="187"/>
        <end position="209"/>
    </location>
</feature>
<keyword evidence="3 7" id="KW-1133">Transmembrane helix</keyword>
<dbReference type="GO" id="GO:0016020">
    <property type="term" value="C:membrane"/>
    <property type="evidence" value="ECO:0007669"/>
    <property type="project" value="UniProtKB-SubCell"/>
</dbReference>
<feature type="transmembrane region" description="Helical" evidence="7">
    <location>
        <begin position="27"/>
        <end position="48"/>
    </location>
</feature>
<evidence type="ECO:0000256" key="4">
    <source>
        <dbReference type="ARBA" id="ARBA00023136"/>
    </source>
</evidence>
<dbReference type="PANTHER" id="PTHR33048">
    <property type="entry name" value="PTH11-LIKE INTEGRAL MEMBRANE PROTEIN (AFU_ORTHOLOGUE AFUA_5G11245)"/>
    <property type="match status" value="1"/>
</dbReference>
<evidence type="ECO:0000313" key="10">
    <source>
        <dbReference type="Proteomes" id="UP000799779"/>
    </source>
</evidence>
<comment type="similarity">
    <text evidence="5">Belongs to the SAT4 family.</text>
</comment>
<dbReference type="Pfam" id="PF20684">
    <property type="entry name" value="Fung_rhodopsin"/>
    <property type="match status" value="1"/>
</dbReference>
<keyword evidence="4 7" id="KW-0472">Membrane</keyword>
<comment type="subcellular location">
    <subcellularLocation>
        <location evidence="1">Membrane</location>
        <topology evidence="1">Multi-pass membrane protein</topology>
    </subcellularLocation>
</comment>
<dbReference type="InterPro" id="IPR049326">
    <property type="entry name" value="Rhodopsin_dom_fungi"/>
</dbReference>
<feature type="transmembrane region" description="Helical" evidence="7">
    <location>
        <begin position="106"/>
        <end position="128"/>
    </location>
</feature>
<evidence type="ECO:0000313" key="9">
    <source>
        <dbReference type="EMBL" id="KAF1995916.1"/>
    </source>
</evidence>
<evidence type="ECO:0000256" key="5">
    <source>
        <dbReference type="ARBA" id="ARBA00038359"/>
    </source>
</evidence>
<proteinExistence type="inferred from homology"/>
<feature type="domain" description="Rhodopsin" evidence="8">
    <location>
        <begin position="44"/>
        <end position="283"/>
    </location>
</feature>
<dbReference type="Proteomes" id="UP000799779">
    <property type="component" value="Unassembled WGS sequence"/>
</dbReference>
<dbReference type="InterPro" id="IPR052337">
    <property type="entry name" value="SAT4-like"/>
</dbReference>
<accession>A0A6A5WE38</accession>
<feature type="transmembrane region" description="Helical" evidence="7">
    <location>
        <begin position="140"/>
        <end position="167"/>
    </location>
</feature>
<feature type="region of interest" description="Disordered" evidence="6">
    <location>
        <begin position="294"/>
        <end position="313"/>
    </location>
</feature>
<feature type="transmembrane region" description="Helical" evidence="7">
    <location>
        <begin position="60"/>
        <end position="86"/>
    </location>
</feature>
<evidence type="ECO:0000256" key="6">
    <source>
        <dbReference type="SAM" id="MobiDB-lite"/>
    </source>
</evidence>
<keyword evidence="2 7" id="KW-0812">Transmembrane</keyword>
<sequence>MRYPPPEVMKTWPKPNHVDPDTRGPGLMIVELTITPIAVICVLLRLWVRVAWLRKAWWDDWLMVIAMIFSCGTTALVILATQTYGWNVHVWDLTFPQMETGRKASMAGQTLFVLASSFVKMSILVSYFRIAPEKSIFRKLVWATFGLVFTAFLVFLIALWVQCIPISSYWRLLADHRDCIPEGPPLLVQSTLNVVTDFMIYVLPMPTLFKLSLPVSQRIGLMVLFGIGGVIVVASSFRAYWIHYVLFRTYDVTWQGFQIWVWTAIETNMGVICGCIPALKPLLFPARAKTQGSRDRSNAKAYGSNNSRRRDVKPENVELDCRALTSKDERAPSITTAGHSDNRPMSDGGKSSMDKSRFEVASDMEHQHKYMY</sequence>
<evidence type="ECO:0000256" key="1">
    <source>
        <dbReference type="ARBA" id="ARBA00004141"/>
    </source>
</evidence>
<feature type="region of interest" description="Disordered" evidence="6">
    <location>
        <begin position="330"/>
        <end position="356"/>
    </location>
</feature>
<evidence type="ECO:0000259" key="8">
    <source>
        <dbReference type="Pfam" id="PF20684"/>
    </source>
</evidence>
<feature type="transmembrane region" description="Helical" evidence="7">
    <location>
        <begin position="259"/>
        <end position="279"/>
    </location>
</feature>
<reference evidence="9" key="1">
    <citation type="journal article" date="2020" name="Stud. Mycol.">
        <title>101 Dothideomycetes genomes: a test case for predicting lifestyles and emergence of pathogens.</title>
        <authorList>
            <person name="Haridas S."/>
            <person name="Albert R."/>
            <person name="Binder M."/>
            <person name="Bloem J."/>
            <person name="Labutti K."/>
            <person name="Salamov A."/>
            <person name="Andreopoulos B."/>
            <person name="Baker S."/>
            <person name="Barry K."/>
            <person name="Bills G."/>
            <person name="Bluhm B."/>
            <person name="Cannon C."/>
            <person name="Castanera R."/>
            <person name="Culley D."/>
            <person name="Daum C."/>
            <person name="Ezra D."/>
            <person name="Gonzalez J."/>
            <person name="Henrissat B."/>
            <person name="Kuo A."/>
            <person name="Liang C."/>
            <person name="Lipzen A."/>
            <person name="Lutzoni F."/>
            <person name="Magnuson J."/>
            <person name="Mondo S."/>
            <person name="Nolan M."/>
            <person name="Ohm R."/>
            <person name="Pangilinan J."/>
            <person name="Park H.-J."/>
            <person name="Ramirez L."/>
            <person name="Alfaro M."/>
            <person name="Sun H."/>
            <person name="Tritt A."/>
            <person name="Yoshinaga Y."/>
            <person name="Zwiers L.-H."/>
            <person name="Turgeon B."/>
            <person name="Goodwin S."/>
            <person name="Spatafora J."/>
            <person name="Crous P."/>
            <person name="Grigoriev I."/>
        </authorList>
    </citation>
    <scope>NUCLEOTIDE SEQUENCE</scope>
    <source>
        <strain evidence="9">CBS 123094</strain>
    </source>
</reference>
<organism evidence="9 10">
    <name type="scientific">Amniculicola lignicola CBS 123094</name>
    <dbReference type="NCBI Taxonomy" id="1392246"/>
    <lineage>
        <taxon>Eukaryota</taxon>
        <taxon>Fungi</taxon>
        <taxon>Dikarya</taxon>
        <taxon>Ascomycota</taxon>
        <taxon>Pezizomycotina</taxon>
        <taxon>Dothideomycetes</taxon>
        <taxon>Pleosporomycetidae</taxon>
        <taxon>Pleosporales</taxon>
        <taxon>Amniculicolaceae</taxon>
        <taxon>Amniculicola</taxon>
    </lineage>
</organism>
<dbReference type="EMBL" id="ML977632">
    <property type="protein sequence ID" value="KAF1995916.1"/>
    <property type="molecule type" value="Genomic_DNA"/>
</dbReference>
<name>A0A6A5WE38_9PLEO</name>
<keyword evidence="10" id="KW-1185">Reference proteome</keyword>